<dbReference type="EMBL" id="VUMM01000011">
    <property type="protein sequence ID" value="MSS01704.1"/>
    <property type="molecule type" value="Genomic_DNA"/>
</dbReference>
<evidence type="ECO:0000313" key="15">
    <source>
        <dbReference type="EMBL" id="MSS01704.1"/>
    </source>
</evidence>
<dbReference type="GO" id="GO:0005886">
    <property type="term" value="C:plasma membrane"/>
    <property type="evidence" value="ECO:0007669"/>
    <property type="project" value="UniProtKB-SubCell"/>
</dbReference>
<keyword evidence="4 12" id="KW-0812">Transmembrane</keyword>
<accession>A0A7X2N3B7</accession>
<keyword evidence="8 12" id="KW-0472">Membrane</keyword>
<evidence type="ECO:0000256" key="12">
    <source>
        <dbReference type="HAMAP-Rule" id="MF_01398"/>
    </source>
</evidence>
<gene>
    <name evidence="12" type="primary">atpF</name>
    <name evidence="15" type="ORF">FYJ50_06285</name>
</gene>
<evidence type="ECO:0000256" key="13">
    <source>
        <dbReference type="RuleBase" id="RU003848"/>
    </source>
</evidence>
<dbReference type="AlphaFoldDB" id="A0A7X2N3B7"/>
<dbReference type="PANTHER" id="PTHR33445:SF2">
    <property type="entry name" value="ATP SYNTHASE SUBUNIT B', CHLOROPLASTIC"/>
    <property type="match status" value="1"/>
</dbReference>
<dbReference type="PANTHER" id="PTHR33445">
    <property type="entry name" value="ATP SYNTHASE SUBUNIT B', CHLOROPLASTIC"/>
    <property type="match status" value="1"/>
</dbReference>
<evidence type="ECO:0000256" key="10">
    <source>
        <dbReference type="ARBA" id="ARBA00025198"/>
    </source>
</evidence>
<evidence type="ECO:0000256" key="8">
    <source>
        <dbReference type="ARBA" id="ARBA00023136"/>
    </source>
</evidence>
<comment type="subunit">
    <text evidence="12">F-type ATPases have 2 components, F(1) - the catalytic core - and F(0) - the membrane proton channel. F(1) has five subunits: alpha(3), beta(3), gamma(1), delta(1), epsilon(1). F(0) has three main subunits: a(1), b(2) and c(10-14). The alpha and beta chains form an alternating ring which encloses part of the gamma chain. F(1) is attached to F(0) by a central stalk formed by the gamma and epsilon chains, while a peripheral stalk is formed by the delta and b chains.</text>
</comment>
<sequence>MPLNINFQQIFLHLFNFVILGGGLYLLLYKPVVDFMNKREQYFSNLEKETQQALEQAKEKEAQYNEKLNQFNDEMAIKKVEAIKECEKLVDARIQSAKEEASHILEDAHIKAKMHHDKMVEQAKEEITDLALDTAKKMMTDQDIYSQFVQACNQGDLDE</sequence>
<comment type="subcellular location">
    <subcellularLocation>
        <location evidence="12">Cell membrane</location>
        <topology evidence="12">Single-pass membrane protein</topology>
    </subcellularLocation>
    <subcellularLocation>
        <location evidence="11">Endomembrane system</location>
        <topology evidence="11">Single-pass membrane protein</topology>
    </subcellularLocation>
</comment>
<feature type="transmembrane region" description="Helical" evidence="12">
    <location>
        <begin position="6"/>
        <end position="29"/>
    </location>
</feature>
<dbReference type="InterPro" id="IPR050059">
    <property type="entry name" value="ATP_synthase_B_chain"/>
</dbReference>
<name>A0A7X2N3B7_9FIRM</name>
<keyword evidence="14" id="KW-0175">Coiled coil</keyword>
<dbReference type="Pfam" id="PF00430">
    <property type="entry name" value="ATP-synt_B"/>
    <property type="match status" value="1"/>
</dbReference>
<keyword evidence="2 12" id="KW-0813">Transport</keyword>
<evidence type="ECO:0000256" key="2">
    <source>
        <dbReference type="ARBA" id="ARBA00022448"/>
    </source>
</evidence>
<dbReference type="Proteomes" id="UP000470082">
    <property type="component" value="Unassembled WGS sequence"/>
</dbReference>
<keyword evidence="5 12" id="KW-0375">Hydrogen ion transport</keyword>
<dbReference type="GO" id="GO:0045259">
    <property type="term" value="C:proton-transporting ATP synthase complex"/>
    <property type="evidence" value="ECO:0007669"/>
    <property type="project" value="UniProtKB-KW"/>
</dbReference>
<evidence type="ECO:0000256" key="14">
    <source>
        <dbReference type="SAM" id="Coils"/>
    </source>
</evidence>
<evidence type="ECO:0000256" key="4">
    <source>
        <dbReference type="ARBA" id="ARBA00022692"/>
    </source>
</evidence>
<evidence type="ECO:0000313" key="16">
    <source>
        <dbReference type="Proteomes" id="UP000470082"/>
    </source>
</evidence>
<keyword evidence="6 12" id="KW-1133">Transmembrane helix</keyword>
<keyword evidence="16" id="KW-1185">Reference proteome</keyword>
<organism evidence="15 16">
    <name type="scientific">Floccifex porci</name>
    <dbReference type="NCBI Taxonomy" id="2606629"/>
    <lineage>
        <taxon>Bacteria</taxon>
        <taxon>Bacillati</taxon>
        <taxon>Bacillota</taxon>
        <taxon>Erysipelotrichia</taxon>
        <taxon>Erysipelotrichales</taxon>
        <taxon>Erysipelotrichaceae</taxon>
        <taxon>Floccifex</taxon>
    </lineage>
</organism>
<comment type="caution">
    <text evidence="15">The sequence shown here is derived from an EMBL/GenBank/DDBJ whole genome shotgun (WGS) entry which is preliminary data.</text>
</comment>
<protein>
    <recommendedName>
        <fullName evidence="12">ATP synthase subunit b</fullName>
    </recommendedName>
    <alternativeName>
        <fullName evidence="12">ATP synthase F(0) sector subunit b</fullName>
    </alternativeName>
    <alternativeName>
        <fullName evidence="12">ATPase subunit I</fullName>
    </alternativeName>
    <alternativeName>
        <fullName evidence="12">F-type ATPase subunit b</fullName>
        <shortName evidence="12">F-ATPase subunit b</shortName>
    </alternativeName>
</protein>
<keyword evidence="12" id="KW-1003">Cell membrane</keyword>
<keyword evidence="3 12" id="KW-0138">CF(0)</keyword>
<proteinExistence type="inferred from homology"/>
<feature type="coiled-coil region" evidence="14">
    <location>
        <begin position="43"/>
        <end position="74"/>
    </location>
</feature>
<comment type="function">
    <text evidence="10 12">F(1)F(0) ATP synthase produces ATP from ADP in the presence of a proton or sodium gradient. F-type ATPases consist of two structural domains, F(1) containing the extramembraneous catalytic core and F(0) containing the membrane proton channel, linked together by a central stalk and a peripheral stalk. During catalysis, ATP synthesis in the catalytic domain of F(1) is coupled via a rotary mechanism of the central stalk subunits to proton translocation.</text>
</comment>
<comment type="function">
    <text evidence="12">Component of the F(0) channel, it forms part of the peripheral stalk, linking F(1) to F(0).</text>
</comment>
<dbReference type="CDD" id="cd06503">
    <property type="entry name" value="ATP-synt_Fo_b"/>
    <property type="match status" value="1"/>
</dbReference>
<evidence type="ECO:0000256" key="9">
    <source>
        <dbReference type="ARBA" id="ARBA00023310"/>
    </source>
</evidence>
<reference evidence="15 16" key="1">
    <citation type="submission" date="2019-08" db="EMBL/GenBank/DDBJ databases">
        <title>In-depth cultivation of the pig gut microbiome towards novel bacterial diversity and tailored functional studies.</title>
        <authorList>
            <person name="Wylensek D."/>
            <person name="Hitch T.C.A."/>
            <person name="Clavel T."/>
        </authorList>
    </citation>
    <scope>NUCLEOTIDE SEQUENCE [LARGE SCALE GENOMIC DNA]</scope>
    <source>
        <strain evidence="15 16">LKV-178-WT-2G</strain>
    </source>
</reference>
<keyword evidence="9 12" id="KW-0066">ATP synthesis</keyword>
<evidence type="ECO:0000256" key="1">
    <source>
        <dbReference type="ARBA" id="ARBA00005513"/>
    </source>
</evidence>
<dbReference type="HAMAP" id="MF_01398">
    <property type="entry name" value="ATP_synth_b_bprime"/>
    <property type="match status" value="1"/>
</dbReference>
<dbReference type="GO" id="GO:0012505">
    <property type="term" value="C:endomembrane system"/>
    <property type="evidence" value="ECO:0007669"/>
    <property type="project" value="UniProtKB-SubCell"/>
</dbReference>
<comment type="similarity">
    <text evidence="1 12 13">Belongs to the ATPase B chain family.</text>
</comment>
<dbReference type="RefSeq" id="WP_154460242.1">
    <property type="nucleotide sequence ID" value="NZ_JAQYTQ010000033.1"/>
</dbReference>
<evidence type="ECO:0000256" key="5">
    <source>
        <dbReference type="ARBA" id="ARBA00022781"/>
    </source>
</evidence>
<dbReference type="GO" id="GO:0046961">
    <property type="term" value="F:proton-transporting ATPase activity, rotational mechanism"/>
    <property type="evidence" value="ECO:0007669"/>
    <property type="project" value="TreeGrafter"/>
</dbReference>
<evidence type="ECO:0000256" key="7">
    <source>
        <dbReference type="ARBA" id="ARBA00023065"/>
    </source>
</evidence>
<evidence type="ECO:0000256" key="6">
    <source>
        <dbReference type="ARBA" id="ARBA00022989"/>
    </source>
</evidence>
<dbReference type="GO" id="GO:0046933">
    <property type="term" value="F:proton-transporting ATP synthase activity, rotational mechanism"/>
    <property type="evidence" value="ECO:0007669"/>
    <property type="project" value="UniProtKB-UniRule"/>
</dbReference>
<evidence type="ECO:0000256" key="3">
    <source>
        <dbReference type="ARBA" id="ARBA00022547"/>
    </source>
</evidence>
<evidence type="ECO:0000256" key="11">
    <source>
        <dbReference type="ARBA" id="ARBA00037847"/>
    </source>
</evidence>
<keyword evidence="7 12" id="KW-0406">Ion transport</keyword>
<dbReference type="InterPro" id="IPR002146">
    <property type="entry name" value="ATP_synth_b/b'su_bac/chlpt"/>
</dbReference>